<dbReference type="Proteomes" id="UP000247647">
    <property type="component" value="Unassembled WGS sequence"/>
</dbReference>
<sequence length="121" mass="13653">MPDRARDLSSWLFRPYNDLFIGRRSIRRYMALAYHFRISRNCSGLLECPRGICLKSAVLLTAGVVTGMSSFSCFSACCGVVSLKVAVLLLLSAPGEPHWDRSWWRHGHIPPCPWNDRSARG</sequence>
<name>A0A318YRC5_ASPNB</name>
<organism evidence="1 2">
    <name type="scientific">Aspergillus neoniger (strain CBS 115656)</name>
    <dbReference type="NCBI Taxonomy" id="1448310"/>
    <lineage>
        <taxon>Eukaryota</taxon>
        <taxon>Fungi</taxon>
        <taxon>Dikarya</taxon>
        <taxon>Ascomycota</taxon>
        <taxon>Pezizomycotina</taxon>
        <taxon>Eurotiomycetes</taxon>
        <taxon>Eurotiomycetidae</taxon>
        <taxon>Eurotiales</taxon>
        <taxon>Aspergillaceae</taxon>
        <taxon>Aspergillus</taxon>
        <taxon>Aspergillus subgen. Circumdati</taxon>
    </lineage>
</organism>
<accession>A0A318YRC5</accession>
<dbReference type="RefSeq" id="XP_025482352.1">
    <property type="nucleotide sequence ID" value="XM_025618782.1"/>
</dbReference>
<gene>
    <name evidence="1" type="ORF">BO87DRAFT_233636</name>
</gene>
<evidence type="ECO:0000313" key="2">
    <source>
        <dbReference type="Proteomes" id="UP000247647"/>
    </source>
</evidence>
<evidence type="ECO:0000313" key="1">
    <source>
        <dbReference type="EMBL" id="PYH36874.1"/>
    </source>
</evidence>
<reference evidence="1" key="1">
    <citation type="submission" date="2016-12" db="EMBL/GenBank/DDBJ databases">
        <title>The genomes of Aspergillus section Nigri reveals drivers in fungal speciation.</title>
        <authorList>
            <consortium name="DOE Joint Genome Institute"/>
            <person name="Vesth T.C."/>
            <person name="Nybo J."/>
            <person name="Theobald S."/>
            <person name="Brandl J."/>
            <person name="Frisvad J.C."/>
            <person name="Nielsen K.F."/>
            <person name="Lyhne E.K."/>
            <person name="Kogle M.E."/>
            <person name="Kuo A."/>
            <person name="Riley R."/>
            <person name="Clum A."/>
            <person name="Nolan M."/>
            <person name="Lipzen A."/>
            <person name="Salamov A."/>
            <person name="Henrissat B."/>
            <person name="Wiebenga A."/>
            <person name="De Vries R.P."/>
            <person name="Grigoriev I.V."/>
            <person name="Mortensen U.H."/>
            <person name="Andersen M.R."/>
            <person name="Baker S.E."/>
        </authorList>
    </citation>
    <scope>NUCLEOTIDE SEQUENCE [LARGE SCALE GENOMIC DNA]</scope>
    <source>
        <strain evidence="1">CBS 115656</strain>
    </source>
</reference>
<proteinExistence type="predicted"/>
<dbReference type="AlphaFoldDB" id="A0A318YRC5"/>
<dbReference type="EMBL" id="KZ821452">
    <property type="protein sequence ID" value="PYH36874.1"/>
    <property type="molecule type" value="Genomic_DNA"/>
</dbReference>
<protein>
    <submittedName>
        <fullName evidence="1">Uncharacterized protein</fullName>
    </submittedName>
</protein>
<dbReference type="GeneID" id="37121238"/>
<keyword evidence="2" id="KW-1185">Reference proteome</keyword>